<reference evidence="1" key="2">
    <citation type="submission" date="2020-09" db="EMBL/GenBank/DDBJ databases">
        <authorList>
            <person name="Sun Q."/>
            <person name="Ohkuma M."/>
        </authorList>
    </citation>
    <scope>NUCLEOTIDE SEQUENCE</scope>
    <source>
        <strain evidence="1">JCM 3035</strain>
    </source>
</reference>
<keyword evidence="2" id="KW-1185">Reference proteome</keyword>
<dbReference type="EMBL" id="BMPQ01000014">
    <property type="protein sequence ID" value="GGK84958.1"/>
    <property type="molecule type" value="Genomic_DNA"/>
</dbReference>
<reference evidence="1" key="1">
    <citation type="journal article" date="2014" name="Int. J. Syst. Evol. Microbiol.">
        <title>Complete genome sequence of Corynebacterium casei LMG S-19264T (=DSM 44701T), isolated from a smear-ripened cheese.</title>
        <authorList>
            <consortium name="US DOE Joint Genome Institute (JGI-PGF)"/>
            <person name="Walter F."/>
            <person name="Albersmeier A."/>
            <person name="Kalinowski J."/>
            <person name="Ruckert C."/>
        </authorList>
    </citation>
    <scope>NUCLEOTIDE SEQUENCE</scope>
    <source>
        <strain evidence="1">JCM 3035</strain>
    </source>
</reference>
<dbReference type="SUPFAM" id="SSF109854">
    <property type="entry name" value="DinB/YfiT-like putative metalloenzymes"/>
    <property type="match status" value="1"/>
</dbReference>
<accession>A0A917R1Q1</accession>
<evidence type="ECO:0000313" key="2">
    <source>
        <dbReference type="Proteomes" id="UP000637788"/>
    </source>
</evidence>
<evidence type="ECO:0000313" key="1">
    <source>
        <dbReference type="EMBL" id="GGK84958.1"/>
    </source>
</evidence>
<dbReference type="Proteomes" id="UP000637788">
    <property type="component" value="Unassembled WGS sequence"/>
</dbReference>
<sequence>MPQHLSPGDAVSARPGAMLERAAKGTAAFEAAVHWLTDSGLTRPSYLPGWSRATSSPT</sequence>
<protein>
    <submittedName>
        <fullName evidence="1">Uncharacterized protein</fullName>
    </submittedName>
</protein>
<name>A0A917R1Q1_9ACTN</name>
<dbReference type="InterPro" id="IPR034660">
    <property type="entry name" value="DinB/YfiT-like"/>
</dbReference>
<dbReference type="AlphaFoldDB" id="A0A917R1Q1"/>
<comment type="caution">
    <text evidence="1">The sequence shown here is derived from an EMBL/GenBank/DDBJ whole genome shotgun (WGS) entry which is preliminary data.</text>
</comment>
<organism evidence="1 2">
    <name type="scientific">Streptomyces flaveus</name>
    <dbReference type="NCBI Taxonomy" id="66370"/>
    <lineage>
        <taxon>Bacteria</taxon>
        <taxon>Bacillati</taxon>
        <taxon>Actinomycetota</taxon>
        <taxon>Actinomycetes</taxon>
        <taxon>Kitasatosporales</taxon>
        <taxon>Streptomycetaceae</taxon>
        <taxon>Streptomyces</taxon>
        <taxon>Streptomyces aurantiacus group</taxon>
    </lineage>
</organism>
<gene>
    <name evidence="1" type="ORF">GCM10010094_52700</name>
</gene>
<proteinExistence type="predicted"/>
<dbReference type="Gene3D" id="1.20.120.450">
    <property type="entry name" value="dinb family like domain"/>
    <property type="match status" value="1"/>
</dbReference>